<gene>
    <name evidence="5" type="ORF">LIER_21480</name>
</gene>
<dbReference type="InterPro" id="IPR000347">
    <property type="entry name" value="Metalthion_15p"/>
</dbReference>
<dbReference type="EMBL" id="BAABME010005679">
    <property type="protein sequence ID" value="GAA0166297.1"/>
    <property type="molecule type" value="Genomic_DNA"/>
</dbReference>
<dbReference type="AlphaFoldDB" id="A0AAV3QQE0"/>
<comment type="caution">
    <text evidence="5">The sequence shown here is derived from an EMBL/GenBank/DDBJ whole genome shotgun (WGS) entry which is preliminary data.</text>
</comment>
<dbReference type="PANTHER" id="PTHR33543:SF33">
    <property type="entry name" value="METALLOTHIONEIN-LIKE PROTEIN 2B"/>
    <property type="match status" value="1"/>
</dbReference>
<evidence type="ECO:0000313" key="5">
    <source>
        <dbReference type="EMBL" id="GAA0166297.1"/>
    </source>
</evidence>
<evidence type="ECO:0000313" key="6">
    <source>
        <dbReference type="Proteomes" id="UP001454036"/>
    </source>
</evidence>
<accession>A0AAV3QQE0</accession>
<keyword evidence="6" id="KW-1185">Reference proteome</keyword>
<protein>
    <recommendedName>
        <fullName evidence="4">Metallothionein-like protein</fullName>
    </recommendedName>
</protein>
<evidence type="ECO:0000256" key="3">
    <source>
        <dbReference type="ARBA" id="ARBA00022851"/>
    </source>
</evidence>
<dbReference type="Proteomes" id="UP001454036">
    <property type="component" value="Unassembled WGS sequence"/>
</dbReference>
<comment type="function">
    <text evidence="4">Metallothioneins have a high content of cysteine residues that bind various heavy metals.</text>
</comment>
<reference evidence="5 6" key="1">
    <citation type="submission" date="2024-01" db="EMBL/GenBank/DDBJ databases">
        <title>The complete chloroplast genome sequence of Lithospermum erythrorhizon: insights into the phylogenetic relationship among Boraginaceae species and the maternal lineages of purple gromwells.</title>
        <authorList>
            <person name="Okada T."/>
            <person name="Watanabe K."/>
        </authorList>
    </citation>
    <scope>NUCLEOTIDE SEQUENCE [LARGE SCALE GENOMIC DNA]</scope>
</reference>
<name>A0AAV3QQE0_LITER</name>
<evidence type="ECO:0000256" key="1">
    <source>
        <dbReference type="ARBA" id="ARBA00005802"/>
    </source>
</evidence>
<sequence length="82" mass="8439">MSSTCCGGNCGCGDGCKCGSSCGGCKSNKMYPEMSYKEESSNANQTLVLGVAPQKSYYEDGEIGVGVENVDYKSGAGLECNP</sequence>
<keyword evidence="2 4" id="KW-0479">Metal-binding</keyword>
<evidence type="ECO:0000256" key="2">
    <source>
        <dbReference type="ARBA" id="ARBA00022723"/>
    </source>
</evidence>
<keyword evidence="3 4" id="KW-0480">Metal-thiolate cluster</keyword>
<dbReference type="GO" id="GO:0046872">
    <property type="term" value="F:metal ion binding"/>
    <property type="evidence" value="ECO:0007669"/>
    <property type="project" value="UniProtKB-UniRule"/>
</dbReference>
<organism evidence="5 6">
    <name type="scientific">Lithospermum erythrorhizon</name>
    <name type="common">Purple gromwell</name>
    <name type="synonym">Lithospermum officinale var. erythrorhizon</name>
    <dbReference type="NCBI Taxonomy" id="34254"/>
    <lineage>
        <taxon>Eukaryota</taxon>
        <taxon>Viridiplantae</taxon>
        <taxon>Streptophyta</taxon>
        <taxon>Embryophyta</taxon>
        <taxon>Tracheophyta</taxon>
        <taxon>Spermatophyta</taxon>
        <taxon>Magnoliopsida</taxon>
        <taxon>eudicotyledons</taxon>
        <taxon>Gunneridae</taxon>
        <taxon>Pentapetalae</taxon>
        <taxon>asterids</taxon>
        <taxon>lamiids</taxon>
        <taxon>Boraginales</taxon>
        <taxon>Boraginaceae</taxon>
        <taxon>Boraginoideae</taxon>
        <taxon>Lithospermeae</taxon>
        <taxon>Lithospermum</taxon>
    </lineage>
</organism>
<proteinExistence type="inferred from homology"/>
<dbReference type="PANTHER" id="PTHR33543">
    <property type="entry name" value="METALLOTHIONEIN-LIKE PROTEIN 2A"/>
    <property type="match status" value="1"/>
</dbReference>
<comment type="similarity">
    <text evidence="1 4">Belongs to the metallothionein superfamily. Type 15 family.</text>
</comment>
<evidence type="ECO:0000256" key="4">
    <source>
        <dbReference type="RuleBase" id="RU369052"/>
    </source>
</evidence>
<dbReference type="Pfam" id="PF01439">
    <property type="entry name" value="Metallothio_2"/>
    <property type="match status" value="1"/>
</dbReference>